<dbReference type="OrthoDB" id="9807498at2"/>
<name>A0A4P7NZP9_9GAMM</name>
<dbReference type="GO" id="GO:0008233">
    <property type="term" value="F:peptidase activity"/>
    <property type="evidence" value="ECO:0007669"/>
    <property type="project" value="UniProtKB-KW"/>
</dbReference>
<dbReference type="Pfam" id="PF01136">
    <property type="entry name" value="Peptidase_U32"/>
    <property type="match status" value="1"/>
</dbReference>
<keyword evidence="7" id="KW-1185">Reference proteome</keyword>
<dbReference type="EC" id="3.4.-.-" evidence="6"/>
<dbReference type="InterPro" id="IPR001539">
    <property type="entry name" value="Peptidase_U32"/>
</dbReference>
<dbReference type="GO" id="GO:0005829">
    <property type="term" value="C:cytosol"/>
    <property type="evidence" value="ECO:0007669"/>
    <property type="project" value="TreeGrafter"/>
</dbReference>
<dbReference type="InterPro" id="IPR032525">
    <property type="entry name" value="Peptidase_U32_C"/>
</dbReference>
<evidence type="ECO:0000256" key="1">
    <source>
        <dbReference type="ARBA" id="ARBA00022670"/>
    </source>
</evidence>
<dbReference type="InterPro" id="IPR051454">
    <property type="entry name" value="RNA/ubiquinone_mod_enzymes"/>
</dbReference>
<proteinExistence type="inferred from homology"/>
<dbReference type="PROSITE" id="PS01276">
    <property type="entry name" value="PEPTIDASE_U32"/>
    <property type="match status" value="1"/>
</dbReference>
<gene>
    <name evidence="6" type="primary">yhbU</name>
    <name evidence="6" type="ORF">GHNINEIG_01393</name>
</gene>
<evidence type="ECO:0000313" key="6">
    <source>
        <dbReference type="EMBL" id="QBZ83341.1"/>
    </source>
</evidence>
<dbReference type="Gene3D" id="2.40.30.10">
    <property type="entry name" value="Translation factors"/>
    <property type="match status" value="1"/>
</dbReference>
<dbReference type="PANTHER" id="PTHR30217:SF6">
    <property type="entry name" value="TRNA HYDROXYLATION PROTEIN P"/>
    <property type="match status" value="1"/>
</dbReference>
<feature type="domain" description="Peptidase family U32 C-terminal" evidence="5">
    <location>
        <begin position="375"/>
        <end position="451"/>
    </location>
</feature>
<dbReference type="Proteomes" id="UP000296201">
    <property type="component" value="Chromosome"/>
</dbReference>
<comment type="similarity">
    <text evidence="3">Belongs to the peptidase U32 family.</text>
</comment>
<protein>
    <submittedName>
        <fullName evidence="6">Putative protease YhbU</fullName>
        <ecNumber evidence="6">3.4.-.-</ecNumber>
    </submittedName>
</protein>
<evidence type="ECO:0000256" key="4">
    <source>
        <dbReference type="SAM" id="MobiDB-lite"/>
    </source>
</evidence>
<accession>A0A4P7NZP9</accession>
<dbReference type="AlphaFoldDB" id="A0A4P7NZP9"/>
<evidence type="ECO:0000313" key="7">
    <source>
        <dbReference type="Proteomes" id="UP000296201"/>
    </source>
</evidence>
<keyword evidence="1 6" id="KW-0645">Protease</keyword>
<feature type="region of interest" description="Disordered" evidence="4">
    <location>
        <begin position="473"/>
        <end position="494"/>
    </location>
</feature>
<dbReference type="GO" id="GO:0006508">
    <property type="term" value="P:proteolysis"/>
    <property type="evidence" value="ECO:0007669"/>
    <property type="project" value="UniProtKB-KW"/>
</dbReference>
<dbReference type="Pfam" id="PF16325">
    <property type="entry name" value="Peptidase_U32_C"/>
    <property type="match status" value="1"/>
</dbReference>
<dbReference type="PANTHER" id="PTHR30217">
    <property type="entry name" value="PEPTIDASE U32 FAMILY"/>
    <property type="match status" value="1"/>
</dbReference>
<keyword evidence="2 6" id="KW-0378">Hydrolase</keyword>
<evidence type="ECO:0000256" key="3">
    <source>
        <dbReference type="ARBA" id="ARBA00038374"/>
    </source>
</evidence>
<evidence type="ECO:0000259" key="5">
    <source>
        <dbReference type="Pfam" id="PF16325"/>
    </source>
</evidence>
<reference evidence="6 7" key="1">
    <citation type="submission" date="2018-08" db="EMBL/GenBank/DDBJ databases">
        <title>Horizontal acquisition of hydrogen conversion ability and other habitat adaptations in Hydrogenovibrio crunogenus strains.</title>
        <authorList>
            <person name="Gonnella G."/>
            <person name="Adam N."/>
            <person name="Perner M."/>
        </authorList>
    </citation>
    <scope>NUCLEOTIDE SEQUENCE [LARGE SCALE GENOMIC DNA]</scope>
    <source>
        <strain evidence="6 7">SP-41</strain>
    </source>
</reference>
<sequence length="494" mass="55125">MKAENFTPELLSPAGTYKNMEYAFAYGADAVYAGQPRYSLRVRNNEFDEETLEKGIKRAHELGKKFYVVSNIAAHNAKIKTYMRDIAPIIAMKPDALIMSDPGLIAMVRAEYPEQEIHLSVQSNAVNWATVKFWHDQGIARVVLSRELSIQEIREIGEAVPGMELEVFVHGALCIAYSGRCLLSGYINKRDANQGTCTNACRWNYNTYEGKEDDSGDIVGIPVDKVANITDLTSDAADFSGPEPTLGEGKPTDEVMLLEEEGRPGEYMPAFEDEHGTYIMNSKDLRAVELIPELVEMGVDSLKIEGRTKSHYYVARTAQAYRKAIDDAAAGRPFDTSLLGELESLASRGYTEGFLRRHVHSEYQNYEYGVSKSDRQRFVGEVLDVVERDGQSLLEIDVKNKFCLGDSIEIMTPAGNVTLKLAEMQDHHDKPVECALGSGWRVRIPNPFKDLDVETLKFGLVMRNEAWGGDLKRDAAAREKKQASEQAAKETAKV</sequence>
<dbReference type="NCBIfam" id="NF011996">
    <property type="entry name" value="PRK15452.1"/>
    <property type="match status" value="1"/>
</dbReference>
<dbReference type="EMBL" id="CP032096">
    <property type="protein sequence ID" value="QBZ83341.1"/>
    <property type="molecule type" value="Genomic_DNA"/>
</dbReference>
<organism evidence="6 7">
    <name type="scientific">Hydrogenovibrio crunogenus</name>
    <dbReference type="NCBI Taxonomy" id="39765"/>
    <lineage>
        <taxon>Bacteria</taxon>
        <taxon>Pseudomonadati</taxon>
        <taxon>Pseudomonadota</taxon>
        <taxon>Gammaproteobacteria</taxon>
        <taxon>Thiotrichales</taxon>
        <taxon>Piscirickettsiaceae</taxon>
        <taxon>Hydrogenovibrio</taxon>
    </lineage>
</organism>
<evidence type="ECO:0000256" key="2">
    <source>
        <dbReference type="ARBA" id="ARBA00022801"/>
    </source>
</evidence>